<dbReference type="GO" id="GO:0006189">
    <property type="term" value="P:'de novo' IMP biosynthetic process"/>
    <property type="evidence" value="ECO:0007669"/>
    <property type="project" value="UniProtKB-UniRule"/>
</dbReference>
<comment type="pathway">
    <text evidence="1 10">Purine metabolism; IMP biosynthesis via de novo pathway; IMP from 5-formamido-1-(5-phospho-D-ribosyl)imidazole-4-carboxamide: step 1/1.</text>
</comment>
<dbReference type="EC" id="2.1.2.3" evidence="10"/>
<dbReference type="Gene3D" id="3.40.140.20">
    <property type="match status" value="2"/>
</dbReference>
<comment type="catalytic activity">
    <reaction evidence="8 10">
        <text>(6R)-10-formyltetrahydrofolate + 5-amino-1-(5-phospho-beta-D-ribosyl)imidazole-4-carboxamide = 5-formamido-1-(5-phospho-D-ribosyl)imidazole-4-carboxamide + (6S)-5,6,7,8-tetrahydrofolate</text>
        <dbReference type="Rhea" id="RHEA:22192"/>
        <dbReference type="ChEBI" id="CHEBI:57453"/>
        <dbReference type="ChEBI" id="CHEBI:58467"/>
        <dbReference type="ChEBI" id="CHEBI:58475"/>
        <dbReference type="ChEBI" id="CHEBI:195366"/>
        <dbReference type="EC" id="2.1.2.3"/>
    </reaction>
</comment>
<dbReference type="InterPro" id="IPR016193">
    <property type="entry name" value="Cytidine_deaminase-like"/>
</dbReference>
<dbReference type="EMBL" id="LK996017">
    <property type="protein sequence ID" value="CDX04116.1"/>
    <property type="molecule type" value="Genomic_DNA"/>
</dbReference>
<evidence type="ECO:0000259" key="11">
    <source>
        <dbReference type="PROSITE" id="PS51855"/>
    </source>
</evidence>
<comment type="catalytic activity">
    <reaction evidence="9 10">
        <text>IMP + H2O = 5-formamido-1-(5-phospho-D-ribosyl)imidazole-4-carboxamide</text>
        <dbReference type="Rhea" id="RHEA:18445"/>
        <dbReference type="ChEBI" id="CHEBI:15377"/>
        <dbReference type="ChEBI" id="CHEBI:58053"/>
        <dbReference type="ChEBI" id="CHEBI:58467"/>
        <dbReference type="EC" id="3.5.4.10"/>
    </reaction>
</comment>
<dbReference type="HAMAP" id="MF_00139">
    <property type="entry name" value="PurH"/>
    <property type="match status" value="1"/>
</dbReference>
<protein>
    <recommendedName>
        <fullName evidence="10">Bifunctional purine biosynthesis protein PurH</fullName>
    </recommendedName>
    <domain>
        <recommendedName>
            <fullName evidence="10">Phosphoribosylaminoimidazolecarboxamide formyltransferase</fullName>
            <ecNumber evidence="10">2.1.2.3</ecNumber>
        </recommendedName>
        <alternativeName>
            <fullName evidence="10">AICAR transformylase</fullName>
        </alternativeName>
    </domain>
    <domain>
        <recommendedName>
            <fullName evidence="10">IMP cyclohydrolase</fullName>
            <ecNumber evidence="10">3.5.4.10</ecNumber>
        </recommendedName>
        <alternativeName>
            <fullName evidence="10">ATIC</fullName>
        </alternativeName>
        <alternativeName>
            <fullName evidence="10">IMP synthase</fullName>
        </alternativeName>
        <alternativeName>
            <fullName evidence="10">Inosinicase</fullName>
        </alternativeName>
    </domain>
</protein>
<evidence type="ECO:0000256" key="5">
    <source>
        <dbReference type="ARBA" id="ARBA00022755"/>
    </source>
</evidence>
<comment type="domain">
    <text evidence="10">The IMP cyclohydrolase activity resides in the N-terminal region.</text>
</comment>
<dbReference type="EMBL" id="LOCK01000083">
    <property type="protein sequence ID" value="KTE89317.1"/>
    <property type="molecule type" value="Genomic_DNA"/>
</dbReference>
<dbReference type="SUPFAM" id="SSF52335">
    <property type="entry name" value="Methylglyoxal synthase-like"/>
    <property type="match status" value="1"/>
</dbReference>
<dbReference type="OMA" id="IKHNNPC"/>
<dbReference type="RefSeq" id="WP_005817232.1">
    <property type="nucleotide sequence ID" value="NZ_CABKQQ010000061.1"/>
</dbReference>
<name>A0A098B8E0_DESHA</name>
<feature type="domain" description="MGS-like" evidence="11">
    <location>
        <begin position="1"/>
        <end position="144"/>
    </location>
</feature>
<dbReference type="InterPro" id="IPR024051">
    <property type="entry name" value="AICAR_Tfase_dup_dom_sf"/>
</dbReference>
<keyword evidence="5 10" id="KW-0658">Purine biosynthesis</keyword>
<dbReference type="PROSITE" id="PS51855">
    <property type="entry name" value="MGS"/>
    <property type="match status" value="1"/>
</dbReference>
<evidence type="ECO:0000256" key="3">
    <source>
        <dbReference type="ARBA" id="ARBA00007667"/>
    </source>
</evidence>
<dbReference type="GO" id="GO:0003937">
    <property type="term" value="F:IMP cyclohydrolase activity"/>
    <property type="evidence" value="ECO:0007669"/>
    <property type="project" value="UniProtKB-UniRule"/>
</dbReference>
<dbReference type="EC" id="3.5.4.10" evidence="10"/>
<gene>
    <name evidence="10 13" type="primary">purH</name>
    <name evidence="13" type="ORF">AT727_13025</name>
    <name evidence="12" type="ORF">DPCES_4230</name>
</gene>
<evidence type="ECO:0000256" key="9">
    <source>
        <dbReference type="ARBA" id="ARBA00050687"/>
    </source>
</evidence>
<dbReference type="PANTHER" id="PTHR11692">
    <property type="entry name" value="BIFUNCTIONAL PURINE BIOSYNTHESIS PROTEIN PURH"/>
    <property type="match status" value="1"/>
</dbReference>
<sequence length="518" mass="56114">MNRRAVLSVSNKTGLVELARGLVELGFDLISTGGTFKTLTEAGLPVRYVTEVTGFPEILDGRVKTLHPRIHGGILARATAEHLQQLEDNGIGLIDLVVVNLYPFKETIARPGVSFQEAIENIDIGGPSMVRAAAKNQERVSIVVNPERYPEVLQALREQGEISYDMRKRLAAEAFAHTAEYDQCIAGYLTAALAEESVSSSSSPFPATITLGGQKAQDLRYGENPAQKAAFYRGADAAGTLAYGEQIQGKELSYNNWMDMDAAWGIVQDFSEPACAIIKHTNPCGTALGKTALEAYEKALAADPVSAFGGIIAFNRTVDAECAASLKAHFYEVIVAHEFSSDARAILQEKKNLRLVKVAQDGKPAHTPWKVRSIQGGFLIQEEDEGTTPISAWEVVSKRQPEPEELRELDFAWRVVKHVKSNAIVLAKAGQTLGVGAGQMNRVGSVKIALEQAGDKAQGAYLASDAFFPFPDSLEEAAKAGVRAVVQPGGSVRDAEVIEAADRLNLIMVFTNRRHFKH</sequence>
<dbReference type="UniPathway" id="UPA00074">
    <property type="reaction ID" value="UER00133"/>
</dbReference>
<dbReference type="GO" id="GO:0005829">
    <property type="term" value="C:cytosol"/>
    <property type="evidence" value="ECO:0007669"/>
    <property type="project" value="TreeGrafter"/>
</dbReference>
<dbReference type="Gene3D" id="3.40.50.1380">
    <property type="entry name" value="Methylglyoxal synthase-like domain"/>
    <property type="match status" value="1"/>
</dbReference>
<dbReference type="SUPFAM" id="SSF53927">
    <property type="entry name" value="Cytidine deaminase-like"/>
    <property type="match status" value="1"/>
</dbReference>
<dbReference type="PIRSF" id="PIRSF000414">
    <property type="entry name" value="AICARFT_IMPCHas"/>
    <property type="match status" value="1"/>
</dbReference>
<dbReference type="NCBIfam" id="TIGR00355">
    <property type="entry name" value="purH"/>
    <property type="match status" value="1"/>
</dbReference>
<reference evidence="13 14" key="2">
    <citation type="submission" date="2015-12" db="EMBL/GenBank/DDBJ databases">
        <title>Draft Genome Sequence of Desulfitobacterium hafniense Strain DH, a Sulfate-reducing Bacterium Isolated from Paddy Soils.</title>
        <authorList>
            <person name="Bao P."/>
            <person name="Zhang X."/>
            <person name="Li G."/>
        </authorList>
    </citation>
    <scope>NUCLEOTIDE SEQUENCE [LARGE SCALE GENOMIC DNA]</scope>
    <source>
        <strain evidence="13 14">DH</strain>
    </source>
</reference>
<keyword evidence="7 10" id="KW-0511">Multifunctional enzyme</keyword>
<dbReference type="InterPro" id="IPR036914">
    <property type="entry name" value="MGS-like_dom_sf"/>
</dbReference>
<evidence type="ECO:0000313" key="14">
    <source>
        <dbReference type="Proteomes" id="UP000054623"/>
    </source>
</evidence>
<evidence type="ECO:0000313" key="13">
    <source>
        <dbReference type="EMBL" id="KTE89317.1"/>
    </source>
</evidence>
<accession>A0A098B8E0</accession>
<proteinExistence type="inferred from homology"/>
<dbReference type="SMR" id="A0A098B8E0"/>
<dbReference type="GO" id="GO:0004643">
    <property type="term" value="F:phosphoribosylaminoimidazolecarboxamide formyltransferase activity"/>
    <property type="evidence" value="ECO:0007669"/>
    <property type="project" value="UniProtKB-UniRule"/>
</dbReference>
<dbReference type="CDD" id="cd01421">
    <property type="entry name" value="IMPCH"/>
    <property type="match status" value="1"/>
</dbReference>
<reference evidence="12" key="1">
    <citation type="submission" date="2014-07" db="EMBL/GenBank/DDBJ databases">
        <authorList>
            <person name="Hornung V.Bastian."/>
        </authorList>
    </citation>
    <scope>NUCLEOTIDE SEQUENCE</scope>
    <source>
        <strain evidence="12">PCE-S</strain>
    </source>
</reference>
<dbReference type="FunFam" id="3.40.140.20:FF:000002">
    <property type="entry name" value="Bifunctional purine biosynthesis protein PurH"/>
    <property type="match status" value="1"/>
</dbReference>
<evidence type="ECO:0000256" key="2">
    <source>
        <dbReference type="ARBA" id="ARBA00004954"/>
    </source>
</evidence>
<comment type="similarity">
    <text evidence="3 10">Belongs to the PurH family.</text>
</comment>
<dbReference type="Proteomes" id="UP000054623">
    <property type="component" value="Unassembled WGS sequence"/>
</dbReference>
<dbReference type="InterPro" id="IPR002695">
    <property type="entry name" value="PurH-like"/>
</dbReference>
<keyword evidence="4 10" id="KW-0808">Transferase</keyword>
<comment type="pathway">
    <text evidence="2 10">Purine metabolism; IMP biosynthesis via de novo pathway; 5-formamido-1-(5-phospho-D-ribosyl)imidazole-4-carboxamide from 5-amino-1-(5-phospho-D-ribosyl)imidazole-4-carboxamide (10-formyl THF route): step 1/1.</text>
</comment>
<keyword evidence="6 10" id="KW-0378">Hydrolase</keyword>
<dbReference type="SMART" id="SM00851">
    <property type="entry name" value="MGS"/>
    <property type="match status" value="1"/>
</dbReference>
<dbReference type="FunFam" id="3.40.140.20:FF:000001">
    <property type="entry name" value="Bifunctional purine biosynthesis protein PurH"/>
    <property type="match status" value="1"/>
</dbReference>
<dbReference type="AlphaFoldDB" id="A0A098B8E0"/>
<evidence type="ECO:0000256" key="4">
    <source>
        <dbReference type="ARBA" id="ARBA00022679"/>
    </source>
</evidence>
<dbReference type="FunFam" id="3.40.50.1380:FF:000001">
    <property type="entry name" value="Bifunctional purine biosynthesis protein PurH"/>
    <property type="match status" value="1"/>
</dbReference>
<dbReference type="OrthoDB" id="9802065at2"/>
<evidence type="ECO:0000256" key="6">
    <source>
        <dbReference type="ARBA" id="ARBA00022801"/>
    </source>
</evidence>
<evidence type="ECO:0000256" key="8">
    <source>
        <dbReference type="ARBA" id="ARBA00050488"/>
    </source>
</evidence>
<dbReference type="PATRIC" id="fig|49338.4.peg.4556"/>
<dbReference type="SMART" id="SM00798">
    <property type="entry name" value="AICARFT_IMPCHas"/>
    <property type="match status" value="1"/>
</dbReference>
<evidence type="ECO:0000256" key="7">
    <source>
        <dbReference type="ARBA" id="ARBA00023268"/>
    </source>
</evidence>
<dbReference type="InterPro" id="IPR011607">
    <property type="entry name" value="MGS-like_dom"/>
</dbReference>
<dbReference type="Pfam" id="PF02142">
    <property type="entry name" value="MGS"/>
    <property type="match status" value="1"/>
</dbReference>
<evidence type="ECO:0000313" key="12">
    <source>
        <dbReference type="EMBL" id="CDX04116.1"/>
    </source>
</evidence>
<evidence type="ECO:0000256" key="10">
    <source>
        <dbReference type="HAMAP-Rule" id="MF_00139"/>
    </source>
</evidence>
<dbReference type="NCBIfam" id="NF002049">
    <property type="entry name" value="PRK00881.1"/>
    <property type="match status" value="1"/>
</dbReference>
<evidence type="ECO:0000256" key="1">
    <source>
        <dbReference type="ARBA" id="ARBA00004844"/>
    </source>
</evidence>
<organism evidence="12">
    <name type="scientific">Desulfitobacterium hafniense</name>
    <name type="common">Desulfitobacterium frappieri</name>
    <dbReference type="NCBI Taxonomy" id="49338"/>
    <lineage>
        <taxon>Bacteria</taxon>
        <taxon>Bacillati</taxon>
        <taxon>Bacillota</taxon>
        <taxon>Clostridia</taxon>
        <taxon>Eubacteriales</taxon>
        <taxon>Desulfitobacteriaceae</taxon>
        <taxon>Desulfitobacterium</taxon>
    </lineage>
</organism>
<dbReference type="PANTHER" id="PTHR11692:SF0">
    <property type="entry name" value="BIFUNCTIONAL PURINE BIOSYNTHESIS PROTEIN ATIC"/>
    <property type="match status" value="1"/>
</dbReference>
<dbReference type="Pfam" id="PF01808">
    <property type="entry name" value="AICARFT_IMPCHas"/>
    <property type="match status" value="1"/>
</dbReference>